<dbReference type="PANTHER" id="PTHR24401">
    <property type="entry name" value="SI:CH211-243P7.3-RELATED"/>
    <property type="match status" value="1"/>
</dbReference>
<dbReference type="EMBL" id="LRGB01002925">
    <property type="protein sequence ID" value="KZS05443.1"/>
    <property type="molecule type" value="Genomic_DNA"/>
</dbReference>
<evidence type="ECO:0000259" key="2">
    <source>
        <dbReference type="PROSITE" id="PS50994"/>
    </source>
</evidence>
<sequence length="1132" mass="127509">MWTFDFECPACSGSPSLTSKGLYNRVRNVIDLTCRYYLGAEYLECRSCRGTFISHDARLLGQLPDAYQVRFPVILTRKYACDKAVVHLMRARTLGSSPSAVCYDVHEMQTEDWMRRTISYLTDCERHRKSHQQLNLLSCNYRDPPDFKSPPTPKWFLATHIRDVWMRLPWLKASATSVYGEVLKIDSTKKITRKLQGAKSASWCTNIGNQRGEILISIMTTSESLSNLSRMADGLVDRYAKALQPNPFVLYTDRDCCKADEEKSKFQRLFHRWENLLVRLDSWHLMRRISKACSNEPPPLYGIFMSKLSGAIFEWDEKDVNLLRQAKSNELVLAGLRNPSADAVNKSISKTELAKHCKRRTRGRDTTVHLIENLLLSLKNATDPLGVPLLGGEAWSIWKEKVRHVACIKDPEGFQLYTNIGDILKGGILLPVFRCARGTTALESLHSHLNSFIPEIKSSVTLGSNIEIEIVEGLVDDDTLVAPDEESSLDPELDVAVTSFMETTLQVDSHDTQSDIDAENQFVNFKSIEGWDKVATLVALLVEIRGTSISTYDAENIVSSYEQLSPYDKKPISYGRVIRSPRGRFCRTKNAGGHGHFSRRCTNHRQHSCSRASPNSSVIRPASNPAQKGTKMQLHSVEETDDKPGEGSVEEYVFHELCHEQHPASSASEWSEIFTVDGVKVTFKLDSGASCYVLPQEVLLRLPARRQRLRPGPCLRRYGAKHGYLSVLGVHTAKVLVNGIHFGHFGEVKCVRRAKSSVYWPGCDDQIRKMVASCSSCQKNRQKNPALPLFPTRLPIHPFQMVSVDIFQFGGVHYLLLVDEYSKWPCVARLRTLTSASTIEALDGFFADFGTPEEILSDNGKQFDCVEFNRFCASRQVRHVTSSPEFPQSNGLAERHVQTLKISMLKMFQDGKTLWEVLVAVRSTPVSDQLPSPSVLLQGRHLRGSLPFLPTALTPRLVPSSFVQQQLRRCRGEAHFQNVRRTNARSSALVVGQRVRTRVNSRWQKGAVEKVCVEPNSYLVRLSDGRLFLRTRWAINIDYSSSSSLPEFHQPFPAPVPDRAMSFPTSEQPAPVHGPSLPAFLLVGCSTALSSAVSTRVFQPVCSVRCSRSCRIARSLVTLWVRVVQREMFLPR</sequence>
<feature type="compositionally biased region" description="Basic residues" evidence="1">
    <location>
        <begin position="596"/>
        <end position="608"/>
    </location>
</feature>
<feature type="region of interest" description="Disordered" evidence="1">
    <location>
        <begin position="596"/>
        <end position="645"/>
    </location>
</feature>
<feature type="domain" description="Integrase catalytic" evidence="2">
    <location>
        <begin position="794"/>
        <end position="958"/>
    </location>
</feature>
<proteinExistence type="predicted"/>
<feature type="compositionally biased region" description="Polar residues" evidence="1">
    <location>
        <begin position="609"/>
        <end position="618"/>
    </location>
</feature>
<dbReference type="OrthoDB" id="6373546at2759"/>
<gene>
    <name evidence="3" type="ORF">APZ42_031348</name>
</gene>
<evidence type="ECO:0000256" key="1">
    <source>
        <dbReference type="SAM" id="MobiDB-lite"/>
    </source>
</evidence>
<dbReference type="Proteomes" id="UP000076858">
    <property type="component" value="Unassembled WGS sequence"/>
</dbReference>
<name>A0A164MWZ0_9CRUS</name>
<dbReference type="PANTHER" id="PTHR24401:SF29">
    <property type="entry name" value="SI:CH211-243P7.3-RELATED"/>
    <property type="match status" value="1"/>
</dbReference>
<dbReference type="GO" id="GO:0003676">
    <property type="term" value="F:nucleic acid binding"/>
    <property type="evidence" value="ECO:0007669"/>
    <property type="project" value="InterPro"/>
</dbReference>
<dbReference type="FunFam" id="3.30.420.10:FF:000063">
    <property type="entry name" value="Retrovirus-related Pol polyprotein from transposon 297-like Protein"/>
    <property type="match status" value="1"/>
</dbReference>
<dbReference type="InterPro" id="IPR036397">
    <property type="entry name" value="RNaseH_sf"/>
</dbReference>
<dbReference type="Pfam" id="PF17921">
    <property type="entry name" value="Integrase_H2C2"/>
    <property type="match status" value="1"/>
</dbReference>
<accession>A0A164MWZ0</accession>
<dbReference type="InterPro" id="IPR046616">
    <property type="entry name" value="DUF6729"/>
</dbReference>
<comment type="caution">
    <text evidence="3">The sequence shown here is derived from an EMBL/GenBank/DDBJ whole genome shotgun (WGS) entry which is preliminary data.</text>
</comment>
<dbReference type="AlphaFoldDB" id="A0A164MWZ0"/>
<dbReference type="Pfam" id="PF00665">
    <property type="entry name" value="rve"/>
    <property type="match status" value="1"/>
</dbReference>
<dbReference type="InterPro" id="IPR012337">
    <property type="entry name" value="RNaseH-like_sf"/>
</dbReference>
<keyword evidence="4" id="KW-1185">Reference proteome</keyword>
<reference evidence="3 4" key="1">
    <citation type="submission" date="2016-03" db="EMBL/GenBank/DDBJ databases">
        <title>EvidentialGene: Evidence-directed Construction of Genes on Genomes.</title>
        <authorList>
            <person name="Gilbert D.G."/>
            <person name="Choi J.-H."/>
            <person name="Mockaitis K."/>
            <person name="Colbourne J."/>
            <person name="Pfrender M."/>
        </authorList>
    </citation>
    <scope>NUCLEOTIDE SEQUENCE [LARGE SCALE GENOMIC DNA]</scope>
    <source>
        <strain evidence="3 4">Xinb3</strain>
        <tissue evidence="3">Complete organism</tissue>
    </source>
</reference>
<dbReference type="InterPro" id="IPR041588">
    <property type="entry name" value="Integrase_H2C2"/>
</dbReference>
<dbReference type="Pfam" id="PF20499">
    <property type="entry name" value="DUF6729"/>
    <property type="match status" value="1"/>
</dbReference>
<protein>
    <recommendedName>
        <fullName evidence="2">Integrase catalytic domain-containing protein</fullName>
    </recommendedName>
</protein>
<evidence type="ECO:0000313" key="4">
    <source>
        <dbReference type="Proteomes" id="UP000076858"/>
    </source>
</evidence>
<dbReference type="GO" id="GO:0015074">
    <property type="term" value="P:DNA integration"/>
    <property type="evidence" value="ECO:0007669"/>
    <property type="project" value="InterPro"/>
</dbReference>
<feature type="compositionally biased region" description="Basic and acidic residues" evidence="1">
    <location>
        <begin position="636"/>
        <end position="645"/>
    </location>
</feature>
<evidence type="ECO:0000313" key="3">
    <source>
        <dbReference type="EMBL" id="KZS05443.1"/>
    </source>
</evidence>
<dbReference type="PROSITE" id="PS50994">
    <property type="entry name" value="INTEGRASE"/>
    <property type="match status" value="1"/>
</dbReference>
<organism evidence="3 4">
    <name type="scientific">Daphnia magna</name>
    <dbReference type="NCBI Taxonomy" id="35525"/>
    <lineage>
        <taxon>Eukaryota</taxon>
        <taxon>Metazoa</taxon>
        <taxon>Ecdysozoa</taxon>
        <taxon>Arthropoda</taxon>
        <taxon>Crustacea</taxon>
        <taxon>Branchiopoda</taxon>
        <taxon>Diplostraca</taxon>
        <taxon>Cladocera</taxon>
        <taxon>Anomopoda</taxon>
        <taxon>Daphniidae</taxon>
        <taxon>Daphnia</taxon>
    </lineage>
</organism>
<dbReference type="Gene3D" id="3.30.420.10">
    <property type="entry name" value="Ribonuclease H-like superfamily/Ribonuclease H"/>
    <property type="match status" value="1"/>
</dbReference>
<dbReference type="InterPro" id="IPR001584">
    <property type="entry name" value="Integrase_cat-core"/>
</dbReference>
<dbReference type="Gene3D" id="1.10.340.70">
    <property type="match status" value="1"/>
</dbReference>
<dbReference type="SUPFAM" id="SSF53098">
    <property type="entry name" value="Ribonuclease H-like"/>
    <property type="match status" value="1"/>
</dbReference>